<sequence length="110" mass="12015">MNRRWIAGLALAWMAGLSAAPLVTDKPVPWNGGTVKLGDAEAQVRAAAGKYPDRVVPLNPTEGLPIGEQWMFIGQGRPAQTLWVELIRGRVTRVWTEPLDSKNNGKADLK</sequence>
<feature type="signal peptide" evidence="1">
    <location>
        <begin position="1"/>
        <end position="19"/>
    </location>
</feature>
<reference evidence="2 3" key="1">
    <citation type="submission" date="2018-02" db="EMBL/GenBank/DDBJ databases">
        <title>Genome sequencing of Solimonas sp. HR-BB.</title>
        <authorList>
            <person name="Lee Y."/>
            <person name="Jeon C.O."/>
        </authorList>
    </citation>
    <scope>NUCLEOTIDE SEQUENCE [LARGE SCALE GENOMIC DNA]</scope>
    <source>
        <strain evidence="2 3">HR-BB</strain>
    </source>
</reference>
<dbReference type="OrthoDB" id="7061642at2"/>
<proteinExistence type="predicted"/>
<dbReference type="RefSeq" id="WP_104228462.1">
    <property type="nucleotide sequence ID" value="NZ_PSNW01000001.1"/>
</dbReference>
<organism evidence="2 3">
    <name type="scientific">Solimonas fluminis</name>
    <dbReference type="NCBI Taxonomy" id="2086571"/>
    <lineage>
        <taxon>Bacteria</taxon>
        <taxon>Pseudomonadati</taxon>
        <taxon>Pseudomonadota</taxon>
        <taxon>Gammaproteobacteria</taxon>
        <taxon>Nevskiales</taxon>
        <taxon>Nevskiaceae</taxon>
        <taxon>Solimonas</taxon>
    </lineage>
</organism>
<evidence type="ECO:0000256" key="1">
    <source>
        <dbReference type="SAM" id="SignalP"/>
    </source>
</evidence>
<protein>
    <submittedName>
        <fullName evidence="2">Uncharacterized protein</fullName>
    </submittedName>
</protein>
<dbReference type="Proteomes" id="UP000238220">
    <property type="component" value="Unassembled WGS sequence"/>
</dbReference>
<dbReference type="EMBL" id="PSNW01000001">
    <property type="protein sequence ID" value="PPE75496.1"/>
    <property type="molecule type" value="Genomic_DNA"/>
</dbReference>
<name>A0A2S5TKG5_9GAMM</name>
<keyword evidence="3" id="KW-1185">Reference proteome</keyword>
<comment type="caution">
    <text evidence="2">The sequence shown here is derived from an EMBL/GenBank/DDBJ whole genome shotgun (WGS) entry which is preliminary data.</text>
</comment>
<accession>A0A2S5TKG5</accession>
<gene>
    <name evidence="2" type="ORF">C3942_00975</name>
</gene>
<evidence type="ECO:0000313" key="2">
    <source>
        <dbReference type="EMBL" id="PPE75496.1"/>
    </source>
</evidence>
<feature type="chain" id="PRO_5015524270" evidence="1">
    <location>
        <begin position="20"/>
        <end position="110"/>
    </location>
</feature>
<keyword evidence="1" id="KW-0732">Signal</keyword>
<dbReference type="AlphaFoldDB" id="A0A2S5TKG5"/>
<evidence type="ECO:0000313" key="3">
    <source>
        <dbReference type="Proteomes" id="UP000238220"/>
    </source>
</evidence>